<dbReference type="KEGG" id="psl:Psta_3702"/>
<dbReference type="EMBL" id="CP001848">
    <property type="protein sequence ID" value="ADB18359.1"/>
    <property type="molecule type" value="Genomic_DNA"/>
</dbReference>
<evidence type="ECO:0000313" key="2">
    <source>
        <dbReference type="Proteomes" id="UP000001887"/>
    </source>
</evidence>
<organism evidence="1 2">
    <name type="scientific">Pirellula staleyi (strain ATCC 27377 / DSM 6068 / ICPB 4128)</name>
    <name type="common">Pirella staleyi</name>
    <dbReference type="NCBI Taxonomy" id="530564"/>
    <lineage>
        <taxon>Bacteria</taxon>
        <taxon>Pseudomonadati</taxon>
        <taxon>Planctomycetota</taxon>
        <taxon>Planctomycetia</taxon>
        <taxon>Pirellulales</taxon>
        <taxon>Pirellulaceae</taxon>
        <taxon>Pirellula</taxon>
    </lineage>
</organism>
<dbReference type="Proteomes" id="UP000001887">
    <property type="component" value="Chromosome"/>
</dbReference>
<keyword evidence="2" id="KW-1185">Reference proteome</keyword>
<reference evidence="1 2" key="1">
    <citation type="journal article" date="2009" name="Stand. Genomic Sci.">
        <title>Complete genome sequence of Pirellula staleyi type strain (ATCC 27377).</title>
        <authorList>
            <person name="Clum A."/>
            <person name="Tindall B.J."/>
            <person name="Sikorski J."/>
            <person name="Ivanova N."/>
            <person name="Mavrommatis K."/>
            <person name="Lucas S."/>
            <person name="Glavina del Rio T."/>
            <person name="Nolan M."/>
            <person name="Chen F."/>
            <person name="Tice H."/>
            <person name="Pitluck S."/>
            <person name="Cheng J.F."/>
            <person name="Chertkov O."/>
            <person name="Brettin T."/>
            <person name="Han C."/>
            <person name="Detter J.C."/>
            <person name="Kuske C."/>
            <person name="Bruce D."/>
            <person name="Goodwin L."/>
            <person name="Ovchinikova G."/>
            <person name="Pati A."/>
            <person name="Mikhailova N."/>
            <person name="Chen A."/>
            <person name="Palaniappan K."/>
            <person name="Land M."/>
            <person name="Hauser L."/>
            <person name="Chang Y.J."/>
            <person name="Jeffries C.D."/>
            <person name="Chain P."/>
            <person name="Rohde M."/>
            <person name="Goker M."/>
            <person name="Bristow J."/>
            <person name="Eisen J.A."/>
            <person name="Markowitz V."/>
            <person name="Hugenholtz P."/>
            <person name="Kyrpides N.C."/>
            <person name="Klenk H.P."/>
            <person name="Lapidus A."/>
        </authorList>
    </citation>
    <scope>NUCLEOTIDE SEQUENCE [LARGE SCALE GENOMIC DNA]</scope>
    <source>
        <strain evidence="2">ATCC 27377 / DSM 6068 / ICPB 4128</strain>
    </source>
</reference>
<accession>D2QZZ4</accession>
<dbReference type="STRING" id="530564.Psta_3702"/>
<evidence type="ECO:0000313" key="1">
    <source>
        <dbReference type="EMBL" id="ADB18359.1"/>
    </source>
</evidence>
<gene>
    <name evidence="1" type="ordered locus">Psta_3702</name>
</gene>
<dbReference type="InterPro" id="IPR035948">
    <property type="entry name" value="YwqG-like_sf"/>
</dbReference>
<proteinExistence type="predicted"/>
<name>D2QZZ4_PIRSD</name>
<dbReference type="HOGENOM" id="CLU_899716_0_0_0"/>
<sequence length="309" mass="34933">MNASATQSRNNEMPSRQEIEAWRNLLQVSVAEPQSACQRLCIDNPHALVLYDYYVRKCVDILGQHRAKTTTLFLWGLREPSVPWGTKIGGLPYFDTKARWPRRFGTHCRYLAQICFLGSEHLFDKKLPGDVLLIFTRDTIDQLTIDDDAFFCFEWVSLGSVSALHTVNNYPLATDAVFFGSPYQVLEIEDFTIAEAEKCLKQLGITSNELLPEFHANFRHSFGAKIGGNSLSLDGPRKGIRNRPPDAGAFLFSLLEFYPYLGNDFALVNIPSLAPPTHQGDFTGYFMMIANFALNFYISPEGKISHEIF</sequence>
<dbReference type="AlphaFoldDB" id="D2QZZ4"/>
<dbReference type="eggNOG" id="COG3878">
    <property type="taxonomic scope" value="Bacteria"/>
</dbReference>
<protein>
    <submittedName>
        <fullName evidence="1">Uncharacterized protein</fullName>
    </submittedName>
</protein>
<dbReference type="SUPFAM" id="SSF103032">
    <property type="entry name" value="Hypothetical protein YwqG"/>
    <property type="match status" value="1"/>
</dbReference>
<dbReference type="OrthoDB" id="278178at2"/>